<dbReference type="GO" id="GO:0000978">
    <property type="term" value="F:RNA polymerase II cis-regulatory region sequence-specific DNA binding"/>
    <property type="evidence" value="ECO:0007669"/>
    <property type="project" value="TreeGrafter"/>
</dbReference>
<dbReference type="KEGG" id="dpa:109545231"/>
<dbReference type="AlphaFoldDB" id="A0AAR5QDR9"/>
<evidence type="ECO:0000256" key="5">
    <source>
        <dbReference type="SAM" id="MobiDB-lite"/>
    </source>
</evidence>
<evidence type="ECO:0000313" key="8">
    <source>
        <dbReference type="Proteomes" id="UP000019118"/>
    </source>
</evidence>
<dbReference type="PRINTS" id="PR00967">
    <property type="entry name" value="ONCOGENEAML1"/>
</dbReference>
<keyword evidence="3" id="KW-0804">Transcription</keyword>
<feature type="region of interest" description="Disordered" evidence="5">
    <location>
        <begin position="197"/>
        <end position="232"/>
    </location>
</feature>
<feature type="domain" description="Runt" evidence="6">
    <location>
        <begin position="40"/>
        <end position="169"/>
    </location>
</feature>
<dbReference type="RefSeq" id="XP_048520245.1">
    <property type="nucleotide sequence ID" value="XM_048664288.1"/>
</dbReference>
<evidence type="ECO:0000313" key="7">
    <source>
        <dbReference type="EnsemblMetazoa" id="XP_019771336.1"/>
    </source>
</evidence>
<dbReference type="SUPFAM" id="SSF49417">
    <property type="entry name" value="p53-like transcription factors"/>
    <property type="match status" value="1"/>
</dbReference>
<dbReference type="GO" id="GO:0000981">
    <property type="term" value="F:DNA-binding transcription factor activity, RNA polymerase II-specific"/>
    <property type="evidence" value="ECO:0007669"/>
    <property type="project" value="TreeGrafter"/>
</dbReference>
<feature type="region of interest" description="Disordered" evidence="5">
    <location>
        <begin position="417"/>
        <end position="436"/>
    </location>
</feature>
<dbReference type="GeneID" id="109545231"/>
<evidence type="ECO:0000256" key="4">
    <source>
        <dbReference type="ARBA" id="ARBA00023242"/>
    </source>
</evidence>
<dbReference type="Gene3D" id="2.60.40.720">
    <property type="match status" value="1"/>
</dbReference>
<dbReference type="GO" id="GO:0005524">
    <property type="term" value="F:ATP binding"/>
    <property type="evidence" value="ECO:0007669"/>
    <property type="project" value="InterPro"/>
</dbReference>
<evidence type="ECO:0000259" key="6">
    <source>
        <dbReference type="PROSITE" id="PS51062"/>
    </source>
</evidence>
<dbReference type="GO" id="GO:0005634">
    <property type="term" value="C:nucleus"/>
    <property type="evidence" value="ECO:0007669"/>
    <property type="project" value="UniProtKB-SubCell"/>
</dbReference>
<name>A0AAR5QDR9_DENPD</name>
<dbReference type="Pfam" id="PF00853">
    <property type="entry name" value="Runt"/>
    <property type="match status" value="1"/>
</dbReference>
<keyword evidence="8" id="KW-1185">Reference proteome</keyword>
<dbReference type="PROSITE" id="PS51062">
    <property type="entry name" value="RUNT"/>
    <property type="match status" value="1"/>
</dbReference>
<feature type="compositionally biased region" description="Low complexity" evidence="5">
    <location>
        <begin position="208"/>
        <end position="218"/>
    </location>
</feature>
<accession>A0AAR5QDR9</accession>
<dbReference type="InterPro" id="IPR008967">
    <property type="entry name" value="p53-like_TF_DNA-bd_sf"/>
</dbReference>
<dbReference type="Proteomes" id="UP000019118">
    <property type="component" value="Unassembled WGS sequence"/>
</dbReference>
<evidence type="ECO:0000256" key="3">
    <source>
        <dbReference type="ARBA" id="ARBA00023163"/>
    </source>
</evidence>
<dbReference type="EnsemblMetazoa" id="XM_019915777.1">
    <property type="protein sequence ID" value="XP_019771336.1"/>
    <property type="gene ID" value="LOC109545231"/>
</dbReference>
<keyword evidence="4" id="KW-0539">Nucleus</keyword>
<dbReference type="InterPro" id="IPR013524">
    <property type="entry name" value="Runt_dom"/>
</dbReference>
<dbReference type="InterPro" id="IPR000040">
    <property type="entry name" value="AML1_Runt"/>
</dbReference>
<keyword evidence="2" id="KW-0805">Transcription regulation</keyword>
<dbReference type="PANTHER" id="PTHR11950:SF49">
    <property type="entry name" value="PROTEIN LOZENGE"/>
    <property type="match status" value="1"/>
</dbReference>
<sequence length="436" mass="48237">MHLPVQSCNISEEAWPRTTMCDPASFPPPYPNYEDCINDMLYKIQGEHPGEQFAPTGSPYILCSKLPEHWRSNKTLPMGFRVIAATEVLDGTKVVVQAGNDENCTAEMRNYSAVMKNGEAKFNDLRFVGRSGRGKSFTITITIFTTPPVVATYHKAIKVTVDGPREPRSKTVNPSHPYPMIGPVGLRRPFHLESNFGNLSFGKPKRTSPSSSNGSQGSYKQEPHDNLNGACAATPHYTPNSWSDCSSYGAYSPSMGYETPHQDVSTMHIPTTVLSDATSTEFLNTSLTRNSPPSFIGHKSDLLESTITSRSYQDTPYCPNSWTTPYHPTTCNNNYYNNTAYNAQHFNTPSPAVVYPAIISTVNQNQIHFHLHPTASDVSRSEYFLPDSVSSEIPRVDLVPTTVREVATAHGVTASMQEGAREENAVQDPSNVWRPY</sequence>
<reference evidence="7" key="2">
    <citation type="submission" date="2024-08" db="UniProtKB">
        <authorList>
            <consortium name="EnsemblMetazoa"/>
        </authorList>
    </citation>
    <scope>IDENTIFICATION</scope>
</reference>
<proteinExistence type="predicted"/>
<evidence type="ECO:0000256" key="1">
    <source>
        <dbReference type="ARBA" id="ARBA00004123"/>
    </source>
</evidence>
<organism evidence="7 8">
    <name type="scientific">Dendroctonus ponderosae</name>
    <name type="common">Mountain pine beetle</name>
    <dbReference type="NCBI Taxonomy" id="77166"/>
    <lineage>
        <taxon>Eukaryota</taxon>
        <taxon>Metazoa</taxon>
        <taxon>Ecdysozoa</taxon>
        <taxon>Arthropoda</taxon>
        <taxon>Hexapoda</taxon>
        <taxon>Insecta</taxon>
        <taxon>Pterygota</taxon>
        <taxon>Neoptera</taxon>
        <taxon>Endopterygota</taxon>
        <taxon>Coleoptera</taxon>
        <taxon>Polyphaga</taxon>
        <taxon>Cucujiformia</taxon>
        <taxon>Curculionidae</taxon>
        <taxon>Scolytinae</taxon>
        <taxon>Dendroctonus</taxon>
    </lineage>
</organism>
<dbReference type="InterPro" id="IPR012346">
    <property type="entry name" value="p53/RUNT-type_TF_DNA-bd_sf"/>
</dbReference>
<dbReference type="PANTHER" id="PTHR11950">
    <property type="entry name" value="RUNT RELATED"/>
    <property type="match status" value="1"/>
</dbReference>
<comment type="subcellular location">
    <subcellularLocation>
        <location evidence="1">Nucleus</location>
    </subcellularLocation>
</comment>
<protein>
    <recommendedName>
        <fullName evidence="6">Runt domain-containing protein</fullName>
    </recommendedName>
</protein>
<evidence type="ECO:0000256" key="2">
    <source>
        <dbReference type="ARBA" id="ARBA00023015"/>
    </source>
</evidence>
<reference evidence="8" key="1">
    <citation type="journal article" date="2013" name="Genome Biol.">
        <title>Draft genome of the mountain pine beetle, Dendroctonus ponderosae Hopkins, a major forest pest.</title>
        <authorList>
            <person name="Keeling C.I."/>
            <person name="Yuen M.M."/>
            <person name="Liao N.Y."/>
            <person name="Docking T.R."/>
            <person name="Chan S.K."/>
            <person name="Taylor G.A."/>
            <person name="Palmquist D.L."/>
            <person name="Jackman S.D."/>
            <person name="Nguyen A."/>
            <person name="Li M."/>
            <person name="Henderson H."/>
            <person name="Janes J.K."/>
            <person name="Zhao Y."/>
            <person name="Pandoh P."/>
            <person name="Moore R."/>
            <person name="Sperling F.A."/>
            <person name="Huber D.P."/>
            <person name="Birol I."/>
            <person name="Jones S.J."/>
            <person name="Bohlmann J."/>
        </authorList>
    </citation>
    <scope>NUCLEOTIDE SEQUENCE</scope>
</reference>